<protein>
    <submittedName>
        <fullName evidence="7">HTH-type transcriptional regulator GltC</fullName>
    </submittedName>
</protein>
<dbReference type="Gene3D" id="1.10.10.10">
    <property type="entry name" value="Winged helix-like DNA-binding domain superfamily/Winged helix DNA-binding domain"/>
    <property type="match status" value="1"/>
</dbReference>
<evidence type="ECO:0000259" key="6">
    <source>
        <dbReference type="PROSITE" id="PS50931"/>
    </source>
</evidence>
<evidence type="ECO:0000256" key="2">
    <source>
        <dbReference type="ARBA" id="ARBA00023015"/>
    </source>
</evidence>
<dbReference type="PANTHER" id="PTHR30346:SF29">
    <property type="entry name" value="LYSR SUBSTRATE-BINDING"/>
    <property type="match status" value="1"/>
</dbReference>
<dbReference type="InterPro" id="IPR011991">
    <property type="entry name" value="ArsR-like_HTH"/>
</dbReference>
<keyword evidence="2" id="KW-0805">Transcription regulation</keyword>
<dbReference type="Pfam" id="PF00126">
    <property type="entry name" value="HTH_1"/>
    <property type="match status" value="1"/>
</dbReference>
<dbReference type="InterPro" id="IPR000847">
    <property type="entry name" value="LysR_HTH_N"/>
</dbReference>
<evidence type="ECO:0000256" key="5">
    <source>
        <dbReference type="SAM" id="MobiDB-lite"/>
    </source>
</evidence>
<proteinExistence type="inferred from homology"/>
<dbReference type="InterPro" id="IPR036390">
    <property type="entry name" value="WH_DNA-bd_sf"/>
</dbReference>
<keyword evidence="3" id="KW-0238">DNA-binding</keyword>
<dbReference type="PANTHER" id="PTHR30346">
    <property type="entry name" value="TRANSCRIPTIONAL DUAL REGULATOR HCAR-RELATED"/>
    <property type="match status" value="1"/>
</dbReference>
<evidence type="ECO:0000256" key="4">
    <source>
        <dbReference type="ARBA" id="ARBA00023163"/>
    </source>
</evidence>
<dbReference type="Proteomes" id="UP000292235">
    <property type="component" value="Chromosome"/>
</dbReference>
<dbReference type="OrthoDB" id="3636008at2"/>
<feature type="compositionally biased region" description="Low complexity" evidence="5">
    <location>
        <begin position="307"/>
        <end position="322"/>
    </location>
</feature>
<comment type="similarity">
    <text evidence="1">Belongs to the LysR transcriptional regulatory family.</text>
</comment>
<dbReference type="KEGG" id="strr:EKD16_16310"/>
<evidence type="ECO:0000313" key="8">
    <source>
        <dbReference type="Proteomes" id="UP000292235"/>
    </source>
</evidence>
<keyword evidence="8" id="KW-1185">Reference proteome</keyword>
<keyword evidence="4" id="KW-0804">Transcription</keyword>
<dbReference type="GO" id="GO:0003700">
    <property type="term" value="F:DNA-binding transcription factor activity"/>
    <property type="evidence" value="ECO:0007669"/>
    <property type="project" value="InterPro"/>
</dbReference>
<dbReference type="GO" id="GO:0032993">
    <property type="term" value="C:protein-DNA complex"/>
    <property type="evidence" value="ECO:0007669"/>
    <property type="project" value="TreeGrafter"/>
</dbReference>
<dbReference type="CDD" id="cd00090">
    <property type="entry name" value="HTH_ARSR"/>
    <property type="match status" value="1"/>
</dbReference>
<feature type="domain" description="HTH lysR-type" evidence="6">
    <location>
        <begin position="2"/>
        <end position="59"/>
    </location>
</feature>
<dbReference type="AlphaFoldDB" id="A0A4P6Q7S5"/>
<evidence type="ECO:0000256" key="1">
    <source>
        <dbReference type="ARBA" id="ARBA00009437"/>
    </source>
</evidence>
<dbReference type="InterPro" id="IPR036388">
    <property type="entry name" value="WH-like_DNA-bd_sf"/>
</dbReference>
<dbReference type="Gene3D" id="3.40.190.10">
    <property type="entry name" value="Periplasmic binding protein-like II"/>
    <property type="match status" value="2"/>
</dbReference>
<dbReference type="PROSITE" id="PS50931">
    <property type="entry name" value="HTH_LYSR"/>
    <property type="match status" value="1"/>
</dbReference>
<dbReference type="RefSeq" id="WP_131099109.1">
    <property type="nucleotide sequence ID" value="NZ_CP036455.1"/>
</dbReference>
<dbReference type="SUPFAM" id="SSF46785">
    <property type="entry name" value="Winged helix' DNA-binding domain"/>
    <property type="match status" value="1"/>
</dbReference>
<dbReference type="SUPFAM" id="SSF53850">
    <property type="entry name" value="Periplasmic binding protein-like II"/>
    <property type="match status" value="1"/>
</dbReference>
<dbReference type="GO" id="GO:0003677">
    <property type="term" value="F:DNA binding"/>
    <property type="evidence" value="ECO:0007669"/>
    <property type="project" value="UniProtKB-KW"/>
</dbReference>
<dbReference type="CDD" id="cd08423">
    <property type="entry name" value="PBP2_LTTR_like_6"/>
    <property type="match status" value="1"/>
</dbReference>
<organism evidence="7 8">
    <name type="scientific">Streptomonospora litoralis</name>
    <dbReference type="NCBI Taxonomy" id="2498135"/>
    <lineage>
        <taxon>Bacteria</taxon>
        <taxon>Bacillati</taxon>
        <taxon>Actinomycetota</taxon>
        <taxon>Actinomycetes</taxon>
        <taxon>Streptosporangiales</taxon>
        <taxon>Nocardiopsidaceae</taxon>
        <taxon>Streptomonospora</taxon>
    </lineage>
</organism>
<accession>A0A4P6Q7S5</accession>
<dbReference type="Pfam" id="PF03466">
    <property type="entry name" value="LysR_substrate"/>
    <property type="match status" value="1"/>
</dbReference>
<name>A0A4P6Q7S5_9ACTN</name>
<feature type="region of interest" description="Disordered" evidence="5">
    <location>
        <begin position="307"/>
        <end position="339"/>
    </location>
</feature>
<evidence type="ECO:0000313" key="7">
    <source>
        <dbReference type="EMBL" id="QBI55034.1"/>
    </source>
</evidence>
<dbReference type="InterPro" id="IPR005119">
    <property type="entry name" value="LysR_subst-bd"/>
</dbReference>
<gene>
    <name evidence="7" type="primary">gltC3</name>
    <name evidence="7" type="ORF">EKD16_16310</name>
</gene>
<dbReference type="EMBL" id="CP036455">
    <property type="protein sequence ID" value="QBI55034.1"/>
    <property type="molecule type" value="Genomic_DNA"/>
</dbReference>
<sequence length="339" mass="35784">MFDLRRLRVLRAVHHHGTVTGAAEALHLTPSAVSQQIRQLARDLGVTLLEPEGRRVRLTSGAHVLLDHADALSTRWEQAVADLAHHADGETGPLRMAGYPTGVATLLAPAAARLRGSHPGMRVAVFEAEAGECFDMLLADSADLAVVVPDPTVASPEDSRFEQRVLLEEPHDLLVPAGHPLAERERVPLAETAREDWITPGGSCSHYRVIQVACAAAGFTPRIAHWATDWIGATALVGYGMGIALVPRLLPIATEHPVVRVALDGRSVPMRSILACVRSGSAQHPTVVRGLESLAEVAAKASVAGPAAAAAPEKAVAPDPVALRPDGDRRARPVPAAEG</sequence>
<evidence type="ECO:0000256" key="3">
    <source>
        <dbReference type="ARBA" id="ARBA00023125"/>
    </source>
</evidence>
<reference evidence="7 8" key="1">
    <citation type="submission" date="2019-02" db="EMBL/GenBank/DDBJ databases">
        <authorList>
            <person name="Khodamoradi S."/>
            <person name="Hahnke R.L."/>
            <person name="Kaempfer P."/>
            <person name="Schumann P."/>
            <person name="Rohde M."/>
            <person name="Steinert M."/>
            <person name="Luzhetskyy A."/>
            <person name="Wink J."/>
            <person name="Ruckert C."/>
        </authorList>
    </citation>
    <scope>NUCLEOTIDE SEQUENCE [LARGE SCALE GENOMIC DNA]</scope>
    <source>
        <strain evidence="7 8">M2</strain>
    </source>
</reference>